<dbReference type="InterPro" id="IPR051783">
    <property type="entry name" value="NAD(P)-dependent_oxidoreduct"/>
</dbReference>
<name>A0ABV9A603_9ACTN</name>
<feature type="domain" description="NAD-dependent epimerase/dehydratase" evidence="2">
    <location>
        <begin position="30"/>
        <end position="289"/>
    </location>
</feature>
<dbReference type="EMBL" id="JBHSFH010000005">
    <property type="protein sequence ID" value="MFC4494355.1"/>
    <property type="molecule type" value="Genomic_DNA"/>
</dbReference>
<evidence type="ECO:0000259" key="2">
    <source>
        <dbReference type="Pfam" id="PF01370"/>
    </source>
</evidence>
<feature type="region of interest" description="Disordered" evidence="1">
    <location>
        <begin position="1"/>
        <end position="23"/>
    </location>
</feature>
<organism evidence="3 4">
    <name type="scientific">Streptomyces ovatisporus</name>
    <dbReference type="NCBI Taxonomy" id="1128682"/>
    <lineage>
        <taxon>Bacteria</taxon>
        <taxon>Bacillati</taxon>
        <taxon>Actinomycetota</taxon>
        <taxon>Actinomycetes</taxon>
        <taxon>Kitasatosporales</taxon>
        <taxon>Streptomycetaceae</taxon>
        <taxon>Streptomyces</taxon>
    </lineage>
</organism>
<dbReference type="InterPro" id="IPR001509">
    <property type="entry name" value="Epimerase_deHydtase"/>
</dbReference>
<dbReference type="InterPro" id="IPR036291">
    <property type="entry name" value="NAD(P)-bd_dom_sf"/>
</dbReference>
<proteinExistence type="predicted"/>
<feature type="compositionally biased region" description="Low complexity" evidence="1">
    <location>
        <begin position="93"/>
        <end position="104"/>
    </location>
</feature>
<accession>A0ABV9A603</accession>
<dbReference type="Gene3D" id="3.40.50.720">
    <property type="entry name" value="NAD(P)-binding Rossmann-like Domain"/>
    <property type="match status" value="1"/>
</dbReference>
<dbReference type="SUPFAM" id="SSF51735">
    <property type="entry name" value="NAD(P)-binding Rossmann-fold domains"/>
    <property type="match status" value="1"/>
</dbReference>
<dbReference type="PANTHER" id="PTHR48079:SF6">
    <property type="entry name" value="NAD(P)-BINDING DOMAIN-CONTAINING PROTEIN-RELATED"/>
    <property type="match status" value="1"/>
</dbReference>
<feature type="compositionally biased region" description="Gly residues" evidence="1">
    <location>
        <begin position="81"/>
        <end position="92"/>
    </location>
</feature>
<protein>
    <submittedName>
        <fullName evidence="3">NAD-dependent epimerase/dehydratase family protein</fullName>
    </submittedName>
</protein>
<keyword evidence="4" id="KW-1185">Reference proteome</keyword>
<sequence length="405" mass="42665">MTPGTSADGRATEGSGGSAAGGTSGGGLRIVVVGATGNVGTSVVKALSDDPHVGSVLGIARRLPGWSPPKTDWASVDIGGPHDGAGGGGAGAAGASEAGLAPGPGDEAKDDLVRLFKGADAVVHLAWLFQPTHRPLITWRTNVLGSLRVFQAVADAGVPALVHASSVGAYAPGPKDRQVDESWPTHGWPEAAYCREKSYLERVLDSYEREHPGIRVVRMRPGFLFKKEAASEQRRLFAGPFVPQRLVRPGVLPVVPDLPGLRFQTMHTDDAAEAYRLAATGSGRGAYNLAAEPVVDADLLARLLGARVVRMPLRPVRTALAAGWHSHLLPASPQLFDAVLRLPLMDSGKAREELGWSPRWTSEEAVAEFLHGLRTVAGMDTPTLARRMPGGGRLRELRTGVGEHP</sequence>
<gene>
    <name evidence="3" type="ORF">ACFPA8_09440</name>
</gene>
<evidence type="ECO:0000313" key="3">
    <source>
        <dbReference type="EMBL" id="MFC4494355.1"/>
    </source>
</evidence>
<dbReference type="Pfam" id="PF01370">
    <property type="entry name" value="Epimerase"/>
    <property type="match status" value="1"/>
</dbReference>
<feature type="compositionally biased region" description="Gly residues" evidence="1">
    <location>
        <begin position="14"/>
        <end position="23"/>
    </location>
</feature>
<feature type="region of interest" description="Disordered" evidence="1">
    <location>
        <begin position="80"/>
        <end position="104"/>
    </location>
</feature>
<evidence type="ECO:0000313" key="4">
    <source>
        <dbReference type="Proteomes" id="UP001595997"/>
    </source>
</evidence>
<dbReference type="PANTHER" id="PTHR48079">
    <property type="entry name" value="PROTEIN YEEZ"/>
    <property type="match status" value="1"/>
</dbReference>
<dbReference type="Proteomes" id="UP001595997">
    <property type="component" value="Unassembled WGS sequence"/>
</dbReference>
<comment type="caution">
    <text evidence="3">The sequence shown here is derived from an EMBL/GenBank/DDBJ whole genome shotgun (WGS) entry which is preliminary data.</text>
</comment>
<evidence type="ECO:0000256" key="1">
    <source>
        <dbReference type="SAM" id="MobiDB-lite"/>
    </source>
</evidence>
<reference evidence="4" key="1">
    <citation type="journal article" date="2019" name="Int. J. Syst. Evol. Microbiol.">
        <title>The Global Catalogue of Microorganisms (GCM) 10K type strain sequencing project: providing services to taxonomists for standard genome sequencing and annotation.</title>
        <authorList>
            <consortium name="The Broad Institute Genomics Platform"/>
            <consortium name="The Broad Institute Genome Sequencing Center for Infectious Disease"/>
            <person name="Wu L."/>
            <person name="Ma J."/>
        </authorList>
    </citation>
    <scope>NUCLEOTIDE SEQUENCE [LARGE SCALE GENOMIC DNA]</scope>
    <source>
        <strain evidence="4">CGMCC 4.7357</strain>
    </source>
</reference>
<dbReference type="RefSeq" id="WP_386445244.1">
    <property type="nucleotide sequence ID" value="NZ_JBHSFH010000005.1"/>
</dbReference>